<evidence type="ECO:0000256" key="5">
    <source>
        <dbReference type="PIRSR" id="PIRSR000106-1"/>
    </source>
</evidence>
<organism evidence="11 12">
    <name type="scientific">Schinkia azotoformans MEV2011</name>
    <dbReference type="NCBI Taxonomy" id="1348973"/>
    <lineage>
        <taxon>Bacteria</taxon>
        <taxon>Bacillati</taxon>
        <taxon>Bacillota</taxon>
        <taxon>Bacilli</taxon>
        <taxon>Bacillales</taxon>
        <taxon>Bacillaceae</taxon>
        <taxon>Calidifontibacillus/Schinkia group</taxon>
        <taxon>Schinkia</taxon>
    </lineage>
</organism>
<evidence type="ECO:0000313" key="11">
    <source>
        <dbReference type="EMBL" id="KEF39577.1"/>
    </source>
</evidence>
<dbReference type="Gene3D" id="3.40.50.720">
    <property type="entry name" value="NAD(P)-binding Rossmann-like Domain"/>
    <property type="match status" value="1"/>
</dbReference>
<dbReference type="GO" id="GO:0004470">
    <property type="term" value="F:malic enzyme activity"/>
    <property type="evidence" value="ECO:0007669"/>
    <property type="project" value="InterPro"/>
</dbReference>
<dbReference type="Pfam" id="PF03949">
    <property type="entry name" value="Malic_M"/>
    <property type="match status" value="1"/>
</dbReference>
<protein>
    <submittedName>
        <fullName evidence="11">Malic enzyme</fullName>
        <ecNumber evidence="11">1.1.1.38</ecNumber>
    </submittedName>
</protein>
<dbReference type="EMBL" id="JJRY01000003">
    <property type="protein sequence ID" value="KEF39577.1"/>
    <property type="molecule type" value="Genomic_DNA"/>
</dbReference>
<accession>A0A072NQS7</accession>
<dbReference type="InterPro" id="IPR045213">
    <property type="entry name" value="Malic_NAD-bd_bact_type"/>
</dbReference>
<keyword evidence="3 7" id="KW-0479">Metal-binding</keyword>
<evidence type="ECO:0000256" key="1">
    <source>
        <dbReference type="ARBA" id="ARBA00001936"/>
    </source>
</evidence>
<dbReference type="SUPFAM" id="SSF51735">
    <property type="entry name" value="NAD(P)-binding Rossmann-fold domains"/>
    <property type="match status" value="1"/>
</dbReference>
<comment type="cofactor">
    <cofactor evidence="7">
        <name>Mg(2+)</name>
        <dbReference type="ChEBI" id="CHEBI:18420"/>
    </cofactor>
    <cofactor evidence="7">
        <name>Mn(2+)</name>
        <dbReference type="ChEBI" id="CHEBI:29035"/>
    </cofactor>
    <text evidence="7">Divalent metal cations. Prefers magnesium or manganese.</text>
</comment>
<reference evidence="11 12" key="1">
    <citation type="submission" date="2014-04" db="EMBL/GenBank/DDBJ databases">
        <title>Draft genome sequence of Bacillus azotoformans MEV2011, a (co-) denitrifying strain unable to grow in the presence of oxygen.</title>
        <authorList>
            <person name="Nielsen M."/>
            <person name="Schreiber L."/>
            <person name="Finster K."/>
            <person name="Schramm A."/>
        </authorList>
    </citation>
    <scope>NUCLEOTIDE SEQUENCE [LARGE SCALE GENOMIC DNA]</scope>
    <source>
        <strain evidence="11 12">MEV2011</strain>
    </source>
</reference>
<feature type="active site" description="Proton acceptor" evidence="5">
    <location>
        <position position="92"/>
    </location>
</feature>
<evidence type="ECO:0000259" key="10">
    <source>
        <dbReference type="SMART" id="SM01274"/>
    </source>
</evidence>
<dbReference type="GO" id="GO:0051287">
    <property type="term" value="F:NAD binding"/>
    <property type="evidence" value="ECO:0007669"/>
    <property type="project" value="InterPro"/>
</dbReference>
<comment type="cofactor">
    <cofactor evidence="1">
        <name>Mn(2+)</name>
        <dbReference type="ChEBI" id="CHEBI:29035"/>
    </cofactor>
</comment>
<dbReference type="InterPro" id="IPR037062">
    <property type="entry name" value="Malic_N_dom_sf"/>
</dbReference>
<feature type="binding site" evidence="7">
    <location>
        <position position="160"/>
    </location>
    <ligand>
        <name>a divalent metal cation</name>
        <dbReference type="ChEBI" id="CHEBI:60240"/>
    </ligand>
</feature>
<keyword evidence="4 11" id="KW-0560">Oxidoreductase</keyword>
<dbReference type="GeneID" id="89468583"/>
<evidence type="ECO:0000259" key="9">
    <source>
        <dbReference type="SMART" id="SM00919"/>
    </source>
</evidence>
<dbReference type="InterPro" id="IPR012302">
    <property type="entry name" value="Malic_NAD-bd"/>
</dbReference>
<dbReference type="EC" id="1.1.1.38" evidence="11"/>
<feature type="binding site" evidence="7">
    <location>
        <position position="135"/>
    </location>
    <ligand>
        <name>a divalent metal cation</name>
        <dbReference type="ChEBI" id="CHEBI:60240"/>
    </ligand>
</feature>
<name>A0A072NQS7_SCHAZ</name>
<evidence type="ECO:0000256" key="8">
    <source>
        <dbReference type="RuleBase" id="RU003427"/>
    </source>
</evidence>
<dbReference type="InterPro" id="IPR036291">
    <property type="entry name" value="NAD(P)-bd_dom_sf"/>
</dbReference>
<dbReference type="PANTHER" id="PTHR43237:SF4">
    <property type="entry name" value="NADP-DEPENDENT MALIC ENZYME"/>
    <property type="match status" value="1"/>
</dbReference>
<dbReference type="PROSITE" id="PS00331">
    <property type="entry name" value="MALIC_ENZYMES"/>
    <property type="match status" value="1"/>
</dbReference>
<dbReference type="InterPro" id="IPR012301">
    <property type="entry name" value="Malic_N_dom"/>
</dbReference>
<feature type="active site" description="Proton donor" evidence="5">
    <location>
        <position position="37"/>
    </location>
</feature>
<dbReference type="PATRIC" id="fig|1348973.3.peg.1322"/>
<dbReference type="PIRSF" id="PIRSF000106">
    <property type="entry name" value="ME"/>
    <property type="match status" value="1"/>
</dbReference>
<dbReference type="PANTHER" id="PTHR43237">
    <property type="entry name" value="NADP-DEPENDENT MALIC ENZYME"/>
    <property type="match status" value="1"/>
</dbReference>
<evidence type="ECO:0000256" key="2">
    <source>
        <dbReference type="ARBA" id="ARBA00008785"/>
    </source>
</evidence>
<dbReference type="InterPro" id="IPR001891">
    <property type="entry name" value="Malic_OxRdtase"/>
</dbReference>
<evidence type="ECO:0000256" key="7">
    <source>
        <dbReference type="PIRSR" id="PIRSR000106-3"/>
    </source>
</evidence>
<evidence type="ECO:0000313" key="12">
    <source>
        <dbReference type="Proteomes" id="UP000027936"/>
    </source>
</evidence>
<dbReference type="FunFam" id="3.40.50.720:FF:000095">
    <property type="entry name" value="NADP-dependent malic enzyme"/>
    <property type="match status" value="1"/>
</dbReference>
<evidence type="ECO:0000256" key="3">
    <source>
        <dbReference type="ARBA" id="ARBA00022723"/>
    </source>
</evidence>
<comment type="similarity">
    <text evidence="2 8">Belongs to the malic enzymes family.</text>
</comment>
<feature type="domain" description="Malic enzyme N-terminal" evidence="10">
    <location>
        <begin position="16"/>
        <end position="149"/>
    </location>
</feature>
<dbReference type="GO" id="GO:0016616">
    <property type="term" value="F:oxidoreductase activity, acting on the CH-OH group of donors, NAD or NADP as acceptor"/>
    <property type="evidence" value="ECO:0007669"/>
    <property type="project" value="InterPro"/>
</dbReference>
<dbReference type="GO" id="GO:0046872">
    <property type="term" value="F:metal ion binding"/>
    <property type="evidence" value="ECO:0007669"/>
    <property type="project" value="UniProtKB-KW"/>
</dbReference>
<dbReference type="RefSeq" id="WP_035194264.1">
    <property type="nucleotide sequence ID" value="NZ_JJRY01000003.1"/>
</dbReference>
<sequence length="412" mass="44033">MSVTREEALHIHQVNQGKLEIKSKVQVKNAHDLSLAYSPGVAEPCKDIYEDKSKVYEYTMKGNMVAVVSDGTAVLGLGNIGPEAAMPVMEGKAVLFKSFAGVDAFPICLNTTDVEKIVETVKLLEPTFGGVNLEDISAPHCFIIEERLKKEANIPVFHDDQHGTAIVTVAGLVNALKLVGKSISDIKVVMNGAGAAGIAIVKLLYHFGVRNAIMCDTKGAIFEGRTYGMNEIKEQVAKMTNLEKVEGTLADVIKGADVFIGVSVEGALTPDMVKSMNKDSIIFAMANPNPEIMPSVARECGAKVVGTGRSDFPNQVNNVLAFPGIFRGALDTHATNINEEMKVAAVNAIAGLVSDEELSSDYVIPAPFDTRVAPEVAAAVAKAAIETGVARKIVDPEEIKEKTRRLAVIEDN</sequence>
<feature type="binding site" evidence="6">
    <location>
        <position position="317"/>
    </location>
    <ligand>
        <name>(S)-malate</name>
        <dbReference type="ChEBI" id="CHEBI:15589"/>
    </ligand>
</feature>
<dbReference type="AlphaFoldDB" id="A0A072NQS7"/>
<dbReference type="SMART" id="SM00919">
    <property type="entry name" value="Malic_M"/>
    <property type="match status" value="1"/>
</dbReference>
<evidence type="ECO:0000256" key="4">
    <source>
        <dbReference type="ARBA" id="ARBA00023002"/>
    </source>
</evidence>
<dbReference type="PRINTS" id="PR00072">
    <property type="entry name" value="MALOXRDTASE"/>
</dbReference>
<dbReference type="InterPro" id="IPR046346">
    <property type="entry name" value="Aminoacid_DH-like_N_sf"/>
</dbReference>
<dbReference type="Proteomes" id="UP000027936">
    <property type="component" value="Unassembled WGS sequence"/>
</dbReference>
<proteinExistence type="inferred from homology"/>
<dbReference type="SMART" id="SM01274">
    <property type="entry name" value="malic"/>
    <property type="match status" value="1"/>
</dbReference>
<gene>
    <name evidence="11" type="ORF">M670_01354</name>
</gene>
<dbReference type="SUPFAM" id="SSF53223">
    <property type="entry name" value="Aminoacid dehydrogenase-like, N-terminal domain"/>
    <property type="match status" value="1"/>
</dbReference>
<feature type="binding site" evidence="7">
    <location>
        <position position="134"/>
    </location>
    <ligand>
        <name>a divalent metal cation</name>
        <dbReference type="ChEBI" id="CHEBI:60240"/>
    </ligand>
</feature>
<feature type="domain" description="Malic enzyme NAD-binding" evidence="9">
    <location>
        <begin position="161"/>
        <end position="385"/>
    </location>
</feature>
<dbReference type="InterPro" id="IPR051674">
    <property type="entry name" value="Malate_Decarboxylase"/>
</dbReference>
<dbReference type="FunFam" id="3.40.50.10380:FF:000003">
    <property type="entry name" value="NADP-dependent malic enzyme"/>
    <property type="match status" value="1"/>
</dbReference>
<dbReference type="Gene3D" id="3.40.50.10380">
    <property type="entry name" value="Malic enzyme, N-terminal domain"/>
    <property type="match status" value="1"/>
</dbReference>
<comment type="caution">
    <text evidence="11">The sequence shown here is derived from an EMBL/GenBank/DDBJ whole genome shotgun (WGS) entry which is preliminary data.</text>
</comment>
<evidence type="ECO:0000256" key="6">
    <source>
        <dbReference type="PIRSR" id="PIRSR000106-2"/>
    </source>
</evidence>
<dbReference type="OrthoDB" id="9805787at2"/>
<dbReference type="Pfam" id="PF00390">
    <property type="entry name" value="malic"/>
    <property type="match status" value="1"/>
</dbReference>
<feature type="binding site" evidence="6">
    <location>
        <position position="287"/>
    </location>
    <ligand>
        <name>(S)-malate</name>
        <dbReference type="ChEBI" id="CHEBI:15589"/>
    </ligand>
</feature>
<dbReference type="InterPro" id="IPR015884">
    <property type="entry name" value="Malic_enzyme_CS"/>
</dbReference>
<dbReference type="CDD" id="cd05311">
    <property type="entry name" value="NAD_bind_2_malic_enz"/>
    <property type="match status" value="1"/>
</dbReference>